<reference evidence="2 3" key="1">
    <citation type="submission" date="2018-05" db="EMBL/GenBank/DDBJ databases">
        <title>Rhodoferax soyangensis sp.nov., isolated from an oligotrophic freshwater lake.</title>
        <authorList>
            <person name="Park M."/>
        </authorList>
    </citation>
    <scope>NUCLEOTIDE SEQUENCE [LARGE SCALE GENOMIC DNA]</scope>
    <source>
        <strain evidence="2 3">IMCC26218</strain>
    </source>
</reference>
<feature type="domain" description="Rhodanese" evidence="1">
    <location>
        <begin position="38"/>
        <end position="115"/>
    </location>
</feature>
<organism evidence="2 3">
    <name type="scientific">Rhodoferax lacus</name>
    <dbReference type="NCBI Taxonomy" id="2184758"/>
    <lineage>
        <taxon>Bacteria</taxon>
        <taxon>Pseudomonadati</taxon>
        <taxon>Pseudomonadota</taxon>
        <taxon>Betaproteobacteria</taxon>
        <taxon>Burkholderiales</taxon>
        <taxon>Comamonadaceae</taxon>
        <taxon>Rhodoferax</taxon>
    </lineage>
</organism>
<proteinExistence type="predicted"/>
<accession>A0A3E1RAL6</accession>
<dbReference type="EMBL" id="QFZK01000008">
    <property type="protein sequence ID" value="RFO96409.1"/>
    <property type="molecule type" value="Genomic_DNA"/>
</dbReference>
<dbReference type="Proteomes" id="UP000260665">
    <property type="component" value="Unassembled WGS sequence"/>
</dbReference>
<protein>
    <submittedName>
        <fullName evidence="2">Rhodanese-like domain-containing protein</fullName>
    </submittedName>
</protein>
<dbReference type="InterPro" id="IPR036873">
    <property type="entry name" value="Rhodanese-like_dom_sf"/>
</dbReference>
<dbReference type="PANTHER" id="PTHR43031">
    <property type="entry name" value="FAD-DEPENDENT OXIDOREDUCTASE"/>
    <property type="match status" value="1"/>
</dbReference>
<sequence>MSLTELFQQYGPVLAFAAWFAYKWWNSNRVIAMLPELKKQGALLVDVRSTAEFAHGNAPGTINIPLSELGNRLAEIPKSAPVVLCCASGTRSGMAKMLLKKNGYQHVHNIGTWSKFPKQ</sequence>
<dbReference type="SMART" id="SM00450">
    <property type="entry name" value="RHOD"/>
    <property type="match status" value="1"/>
</dbReference>
<dbReference type="InterPro" id="IPR001763">
    <property type="entry name" value="Rhodanese-like_dom"/>
</dbReference>
<comment type="caution">
    <text evidence="2">The sequence shown here is derived from an EMBL/GenBank/DDBJ whole genome shotgun (WGS) entry which is preliminary data.</text>
</comment>
<dbReference type="Gene3D" id="3.40.250.10">
    <property type="entry name" value="Rhodanese-like domain"/>
    <property type="match status" value="1"/>
</dbReference>
<evidence type="ECO:0000313" key="3">
    <source>
        <dbReference type="Proteomes" id="UP000260665"/>
    </source>
</evidence>
<dbReference type="PANTHER" id="PTHR43031:SF1">
    <property type="entry name" value="PYRIDINE NUCLEOTIDE-DISULPHIDE OXIDOREDUCTASE"/>
    <property type="match status" value="1"/>
</dbReference>
<dbReference type="SUPFAM" id="SSF52821">
    <property type="entry name" value="Rhodanese/Cell cycle control phosphatase"/>
    <property type="match status" value="1"/>
</dbReference>
<dbReference type="OrthoDB" id="9814704at2"/>
<dbReference type="CDD" id="cd00158">
    <property type="entry name" value="RHOD"/>
    <property type="match status" value="1"/>
</dbReference>
<evidence type="ECO:0000313" key="2">
    <source>
        <dbReference type="EMBL" id="RFO96409.1"/>
    </source>
</evidence>
<name>A0A3E1RAL6_9BURK</name>
<dbReference type="PROSITE" id="PS50206">
    <property type="entry name" value="RHODANESE_3"/>
    <property type="match status" value="1"/>
</dbReference>
<dbReference type="RefSeq" id="WP_117178229.1">
    <property type="nucleotide sequence ID" value="NZ_QFZK01000008.1"/>
</dbReference>
<dbReference type="AlphaFoldDB" id="A0A3E1RAL6"/>
<gene>
    <name evidence="2" type="ORF">DIC66_13990</name>
</gene>
<keyword evidence="3" id="KW-1185">Reference proteome</keyword>
<dbReference type="InterPro" id="IPR050229">
    <property type="entry name" value="GlpE_sulfurtransferase"/>
</dbReference>
<dbReference type="Pfam" id="PF00581">
    <property type="entry name" value="Rhodanese"/>
    <property type="match status" value="1"/>
</dbReference>
<evidence type="ECO:0000259" key="1">
    <source>
        <dbReference type="PROSITE" id="PS50206"/>
    </source>
</evidence>